<feature type="compositionally biased region" description="Low complexity" evidence="8">
    <location>
        <begin position="716"/>
        <end position="727"/>
    </location>
</feature>
<keyword evidence="12" id="KW-1185">Reference proteome</keyword>
<dbReference type="EMBL" id="CP060718">
    <property type="protein sequence ID" value="QNN68310.1"/>
    <property type="molecule type" value="Genomic_DNA"/>
</dbReference>
<feature type="region of interest" description="Disordered" evidence="8">
    <location>
        <begin position="705"/>
        <end position="737"/>
    </location>
</feature>
<dbReference type="InterPro" id="IPR024079">
    <property type="entry name" value="MetalloPept_cat_dom_sf"/>
</dbReference>
<dbReference type="InterPro" id="IPR045090">
    <property type="entry name" value="Pept_M3A_M3B"/>
</dbReference>
<dbReference type="Proteomes" id="UP000515971">
    <property type="component" value="Chromosome"/>
</dbReference>
<gene>
    <name evidence="11" type="ORF">H9L13_05450</name>
</gene>
<evidence type="ECO:0000256" key="1">
    <source>
        <dbReference type="ARBA" id="ARBA00006040"/>
    </source>
</evidence>
<dbReference type="KEGG" id="slut:H9L13_05450"/>
<evidence type="ECO:0000256" key="3">
    <source>
        <dbReference type="ARBA" id="ARBA00022723"/>
    </source>
</evidence>
<protein>
    <submittedName>
        <fullName evidence="11">M3 family metallopeptidase</fullName>
    </submittedName>
</protein>
<keyword evidence="9" id="KW-0732">Signal</keyword>
<dbReference type="AlphaFoldDB" id="A0A7G9SKD5"/>
<dbReference type="InterPro" id="IPR001567">
    <property type="entry name" value="Pept_M3A_M3B_dom"/>
</dbReference>
<evidence type="ECO:0000256" key="6">
    <source>
        <dbReference type="ARBA" id="ARBA00023049"/>
    </source>
</evidence>
<keyword evidence="3 7" id="KW-0479">Metal-binding</keyword>
<dbReference type="Pfam" id="PF01432">
    <property type="entry name" value="Peptidase_M3"/>
    <property type="match status" value="1"/>
</dbReference>
<evidence type="ECO:0000256" key="4">
    <source>
        <dbReference type="ARBA" id="ARBA00022801"/>
    </source>
</evidence>
<evidence type="ECO:0000256" key="5">
    <source>
        <dbReference type="ARBA" id="ARBA00022833"/>
    </source>
</evidence>
<keyword evidence="6 7" id="KW-0482">Metalloprotease</keyword>
<dbReference type="RefSeq" id="WP_187539704.1">
    <property type="nucleotide sequence ID" value="NZ_BAABJT010000001.1"/>
</dbReference>
<dbReference type="GO" id="GO:0005829">
    <property type="term" value="C:cytosol"/>
    <property type="evidence" value="ECO:0007669"/>
    <property type="project" value="TreeGrafter"/>
</dbReference>
<dbReference type="Gene3D" id="3.40.390.10">
    <property type="entry name" value="Collagenase (Catalytic Domain)"/>
    <property type="match status" value="1"/>
</dbReference>
<dbReference type="InterPro" id="IPR034005">
    <property type="entry name" value="M3A_DCP"/>
</dbReference>
<dbReference type="CDD" id="cd06456">
    <property type="entry name" value="M3A_DCP"/>
    <property type="match status" value="1"/>
</dbReference>
<evidence type="ECO:0000259" key="10">
    <source>
        <dbReference type="Pfam" id="PF01432"/>
    </source>
</evidence>
<evidence type="ECO:0000256" key="7">
    <source>
        <dbReference type="RuleBase" id="RU003435"/>
    </source>
</evidence>
<comment type="cofactor">
    <cofactor evidence="7">
        <name>Zn(2+)</name>
        <dbReference type="ChEBI" id="CHEBI:29105"/>
    </cofactor>
    <text evidence="7">Binds 1 zinc ion.</text>
</comment>
<keyword evidence="2 7" id="KW-0645">Protease</keyword>
<feature type="chain" id="PRO_5029023259" evidence="9">
    <location>
        <begin position="25"/>
        <end position="737"/>
    </location>
</feature>
<dbReference type="GO" id="GO:0004222">
    <property type="term" value="F:metalloendopeptidase activity"/>
    <property type="evidence" value="ECO:0007669"/>
    <property type="project" value="InterPro"/>
</dbReference>
<dbReference type="PANTHER" id="PTHR43660">
    <property type="entry name" value="DIPEPTIDYL CARBOXYPEPTIDASE"/>
    <property type="match status" value="1"/>
</dbReference>
<dbReference type="GO" id="GO:0046872">
    <property type="term" value="F:metal ion binding"/>
    <property type="evidence" value="ECO:0007669"/>
    <property type="project" value="UniProtKB-UniRule"/>
</dbReference>
<keyword evidence="4 7" id="KW-0378">Hydrolase</keyword>
<organism evidence="11 12">
    <name type="scientific">Sphingomonas lutea</name>
    <dbReference type="NCBI Taxonomy" id="1045317"/>
    <lineage>
        <taxon>Bacteria</taxon>
        <taxon>Pseudomonadati</taxon>
        <taxon>Pseudomonadota</taxon>
        <taxon>Alphaproteobacteria</taxon>
        <taxon>Sphingomonadales</taxon>
        <taxon>Sphingomonadaceae</taxon>
        <taxon>Sphingomonas</taxon>
    </lineage>
</organism>
<dbReference type="GO" id="GO:0006508">
    <property type="term" value="P:proteolysis"/>
    <property type="evidence" value="ECO:0007669"/>
    <property type="project" value="UniProtKB-KW"/>
</dbReference>
<dbReference type="PANTHER" id="PTHR43660:SF1">
    <property type="entry name" value="DIPEPTIDYL CARBOXYPEPTIDASE"/>
    <property type="match status" value="1"/>
</dbReference>
<proteinExistence type="inferred from homology"/>
<name>A0A7G9SKD5_9SPHN</name>
<evidence type="ECO:0000256" key="9">
    <source>
        <dbReference type="SAM" id="SignalP"/>
    </source>
</evidence>
<accession>A0A7G9SKD5</accession>
<evidence type="ECO:0000256" key="2">
    <source>
        <dbReference type="ARBA" id="ARBA00022670"/>
    </source>
</evidence>
<dbReference type="InterPro" id="IPR024077">
    <property type="entry name" value="Neurolysin/TOP_dom2"/>
</dbReference>
<evidence type="ECO:0000313" key="12">
    <source>
        <dbReference type="Proteomes" id="UP000515971"/>
    </source>
</evidence>
<reference evidence="11 12" key="1">
    <citation type="submission" date="2020-08" db="EMBL/GenBank/DDBJ databases">
        <title>Genome sequence of Sphingomonas lutea KCTC 23642T.</title>
        <authorList>
            <person name="Hyun D.-W."/>
            <person name="Bae J.-W."/>
        </authorList>
    </citation>
    <scope>NUCLEOTIDE SEQUENCE [LARGE SCALE GENOMIC DNA]</scope>
    <source>
        <strain evidence="11 12">KCTC 23642</strain>
    </source>
</reference>
<dbReference type="SUPFAM" id="SSF55486">
    <property type="entry name" value="Metalloproteases ('zincins'), catalytic domain"/>
    <property type="match status" value="1"/>
</dbReference>
<dbReference type="GO" id="GO:0004180">
    <property type="term" value="F:carboxypeptidase activity"/>
    <property type="evidence" value="ECO:0007669"/>
    <property type="project" value="TreeGrafter"/>
</dbReference>
<keyword evidence="5 7" id="KW-0862">Zinc</keyword>
<dbReference type="Gene3D" id="1.10.1370.10">
    <property type="entry name" value="Neurolysin, domain 3"/>
    <property type="match status" value="1"/>
</dbReference>
<comment type="similarity">
    <text evidence="1 7">Belongs to the peptidase M3 family.</text>
</comment>
<evidence type="ECO:0000313" key="11">
    <source>
        <dbReference type="EMBL" id="QNN68310.1"/>
    </source>
</evidence>
<sequence>MKRMMLAGSAMVALTTGLVGQAMAADAIAAAGAQAAAQAVPNNILLQEWTGPYDGVPPWDKVQPNQFAPAFQFAIDEQRREYQAIANNPEAPTFANTIEAGERAGQRLGRVLAVFGVHTDNLSTPEIQAIDKEWSPKLTAAFDEITLDPKLFARVETLYNNRASLGLDAKQTRLLERTYESMVRNGAKLNPQQKAQLSQINQQLSSLFSDFNNNLLADEGTFIRATAAEMAGVSDDVKNAAAEVAKSKGLPAGTYAIRNTRSAVEPVLTFGSNRALRQKVFNAFVNRGDNGNANDNNANIAKIVKLRADRAKLLGYPTHAHWRMQDTMAKDPQRAMDLMMRVWTPAVARVKEEVADQMPFARRDGITRIEPWDYRYYQEKVRKAKYDLSEDEIKPYLELSNLVNGMFWSAGQLYGLQFKENTGTVPVFHPDVRTFEVSRNGQITGLFYLDTYGREGKRSGAWMTTYRSRAGLLGDDIVLASNNNNFTKPAAGQPVLVSLDDASTLFHEFGHAIHYLLMDVKYPSLGGSQRDFVEYPSQVNENWLLTRPVLERFAKHYQTGQPMPQALVDKIEKAETFNQGFSTVEYLSSALVDMKLHLKPDGVINADAFERQTLGELGMPREMVMRHRLPQFGHLFSGDSYSAGYYSYLWSETMDADTWAAFEETGNPFDKATADRFRTTLLTTGNETDRAEAYRQFRGRDPDVNALLKRRGFPTGGAAPAPAAPATSGERGERGKR</sequence>
<feature type="domain" description="Peptidase M3A/M3B catalytic" evidence="10">
    <location>
        <begin position="272"/>
        <end position="712"/>
    </location>
</feature>
<feature type="signal peptide" evidence="9">
    <location>
        <begin position="1"/>
        <end position="24"/>
    </location>
</feature>
<evidence type="ECO:0000256" key="8">
    <source>
        <dbReference type="SAM" id="MobiDB-lite"/>
    </source>
</evidence>